<evidence type="ECO:0000313" key="1">
    <source>
        <dbReference type="EMBL" id="MBB6119966.1"/>
    </source>
</evidence>
<accession>A0A841IRS9</accession>
<dbReference type="Proteomes" id="UP000536604">
    <property type="component" value="Unassembled WGS sequence"/>
</dbReference>
<dbReference type="RefSeq" id="WP_184290555.1">
    <property type="nucleotide sequence ID" value="NZ_JACHJO010000005.1"/>
</dbReference>
<protein>
    <submittedName>
        <fullName evidence="1">Uncharacterized protein</fullName>
    </submittedName>
</protein>
<sequence>MTLAHRLGVRPGDRLLLLNAPERYLRLLELPPEVHIDLGPLPGSRYDHVHLFALDEGTVRREAGPTLGLVGPDTLLWICYPRRGGTIITDLSADKGWDAVTEQGWRSTAQEMVDSDWAALRFERFRQTSEGVDRE</sequence>
<comment type="caution">
    <text evidence="1">The sequence shown here is derived from an EMBL/GenBank/DDBJ whole genome shotgun (WGS) entry which is preliminary data.</text>
</comment>
<evidence type="ECO:0000313" key="2">
    <source>
        <dbReference type="Proteomes" id="UP000536604"/>
    </source>
</evidence>
<keyword evidence="2" id="KW-1185">Reference proteome</keyword>
<gene>
    <name evidence="1" type="ORF">FHS13_001917</name>
</gene>
<organism evidence="1 2">
    <name type="scientific">Nocardiopsis algeriensis</name>
    <dbReference type="NCBI Taxonomy" id="1478215"/>
    <lineage>
        <taxon>Bacteria</taxon>
        <taxon>Bacillati</taxon>
        <taxon>Actinomycetota</taxon>
        <taxon>Actinomycetes</taxon>
        <taxon>Streptosporangiales</taxon>
        <taxon>Nocardiopsidaceae</taxon>
        <taxon>Nocardiopsis</taxon>
    </lineage>
</organism>
<proteinExistence type="predicted"/>
<reference evidence="1 2" key="1">
    <citation type="submission" date="2020-08" db="EMBL/GenBank/DDBJ databases">
        <title>Genomic Encyclopedia of Type Strains, Phase III (KMG-III): the genomes of soil and plant-associated and newly described type strains.</title>
        <authorList>
            <person name="Whitman W."/>
        </authorList>
    </citation>
    <scope>NUCLEOTIDE SEQUENCE [LARGE SCALE GENOMIC DNA]</scope>
    <source>
        <strain evidence="1 2">CECT 8712</strain>
    </source>
</reference>
<dbReference type="EMBL" id="JACHJO010000005">
    <property type="protein sequence ID" value="MBB6119966.1"/>
    <property type="molecule type" value="Genomic_DNA"/>
</dbReference>
<dbReference type="AlphaFoldDB" id="A0A841IRS9"/>
<name>A0A841IRS9_9ACTN</name>